<protein>
    <submittedName>
        <fullName evidence="3">Uncharacterized protein</fullName>
    </submittedName>
</protein>
<proteinExistence type="predicted"/>
<dbReference type="WBParaSite" id="BXY_0506000.1">
    <property type="protein sequence ID" value="BXY_0506000.1"/>
    <property type="gene ID" value="BXY_0506000"/>
</dbReference>
<dbReference type="AlphaFoldDB" id="A0A1I7RWE7"/>
<dbReference type="Proteomes" id="UP000095284">
    <property type="component" value="Unplaced"/>
</dbReference>
<name>A0A1I7RWE7_BURXY</name>
<evidence type="ECO:0000313" key="3">
    <source>
        <dbReference type="WBParaSite" id="BXY_0506000.1"/>
    </source>
</evidence>
<feature type="region of interest" description="Disordered" evidence="1">
    <location>
        <begin position="57"/>
        <end position="77"/>
    </location>
</feature>
<reference evidence="3" key="1">
    <citation type="submission" date="2016-11" db="UniProtKB">
        <authorList>
            <consortium name="WormBaseParasite"/>
        </authorList>
    </citation>
    <scope>IDENTIFICATION</scope>
</reference>
<evidence type="ECO:0000313" key="2">
    <source>
        <dbReference type="Proteomes" id="UP000095284"/>
    </source>
</evidence>
<organism evidence="2 3">
    <name type="scientific">Bursaphelenchus xylophilus</name>
    <name type="common">Pinewood nematode worm</name>
    <name type="synonym">Aphelenchoides xylophilus</name>
    <dbReference type="NCBI Taxonomy" id="6326"/>
    <lineage>
        <taxon>Eukaryota</taxon>
        <taxon>Metazoa</taxon>
        <taxon>Ecdysozoa</taxon>
        <taxon>Nematoda</taxon>
        <taxon>Chromadorea</taxon>
        <taxon>Rhabditida</taxon>
        <taxon>Tylenchina</taxon>
        <taxon>Tylenchomorpha</taxon>
        <taxon>Aphelenchoidea</taxon>
        <taxon>Aphelenchoididae</taxon>
        <taxon>Bursaphelenchus</taxon>
    </lineage>
</organism>
<accession>A0A1I7RWE7</accession>
<evidence type="ECO:0000256" key="1">
    <source>
        <dbReference type="SAM" id="MobiDB-lite"/>
    </source>
</evidence>
<sequence>MYRPQVVKLHYHAGIGDMTECGESDNCNFSLERLRKLTAAREERRAGGEIKRPVIIKHYDEESTSSSSSTIQRQTSV</sequence>